<dbReference type="PANTHER" id="PTHR33463:SF203">
    <property type="entry name" value="AAA+ ATPASE DOMAIN-CONTAINING PROTEIN"/>
    <property type="match status" value="1"/>
</dbReference>
<dbReference type="Gene3D" id="3.80.10.10">
    <property type="entry name" value="Ribonuclease Inhibitor"/>
    <property type="match status" value="3"/>
</dbReference>
<dbReference type="InterPro" id="IPR055414">
    <property type="entry name" value="LRR_R13L4/SHOC2-like"/>
</dbReference>
<dbReference type="SUPFAM" id="SSF52058">
    <property type="entry name" value="L domain-like"/>
    <property type="match status" value="1"/>
</dbReference>
<evidence type="ECO:0000313" key="5">
    <source>
        <dbReference type="EMBL" id="KDO36912.1"/>
    </source>
</evidence>
<accession>A0A067DD09</accession>
<gene>
    <name evidence="5" type="ORF">CISIN_1g006185mg</name>
</gene>
<evidence type="ECO:0000259" key="4">
    <source>
        <dbReference type="Pfam" id="PF23598"/>
    </source>
</evidence>
<reference evidence="5 6" key="1">
    <citation type="submission" date="2014-04" db="EMBL/GenBank/DDBJ databases">
        <authorList>
            <consortium name="International Citrus Genome Consortium"/>
            <person name="Gmitter F."/>
            <person name="Chen C."/>
            <person name="Farmerie W."/>
            <person name="Harkins T."/>
            <person name="Desany B."/>
            <person name="Mohiuddin M."/>
            <person name="Kodira C."/>
            <person name="Borodovsky M."/>
            <person name="Lomsadze A."/>
            <person name="Burns P."/>
            <person name="Jenkins J."/>
            <person name="Prochnik S."/>
            <person name="Shu S."/>
            <person name="Chapman J."/>
            <person name="Pitluck S."/>
            <person name="Schmutz J."/>
            <person name="Rokhsar D."/>
        </authorList>
    </citation>
    <scope>NUCLEOTIDE SEQUENCE</scope>
</reference>
<dbReference type="EMBL" id="KK792646">
    <property type="protein sequence ID" value="KDO36912.1"/>
    <property type="molecule type" value="Genomic_DNA"/>
</dbReference>
<dbReference type="Pfam" id="PF23598">
    <property type="entry name" value="LRR_14"/>
    <property type="match status" value="1"/>
</dbReference>
<dbReference type="InterPro" id="IPR050905">
    <property type="entry name" value="Plant_NBS-LRR"/>
</dbReference>
<dbReference type="Proteomes" id="UP000027120">
    <property type="component" value="Unassembled WGS sequence"/>
</dbReference>
<keyword evidence="2" id="KW-0611">Plant defense</keyword>
<proteinExistence type="predicted"/>
<sequence length="657" mass="74458">MRAGVELKDWPSINTFEDLTGISLMFNDIHEVPDGLECPKLQALFLQKNHLLVIPDPFFQGMKDLKVLDLGGIRMVSPPSSLSFLSNLRTLRLDYCNHLPDLSLIGELSGLEILDLSKSDVNEIPVSFGRLSHLRLLDLTDCYNLELIPPGVLSRLRKLEELYMSHSFCHWQFESEEDTRSNAKFIELGALSRLTSLHIDIPKGEIMPSDMSLPNLTSFSITIGEEDTLNDFIELFLENFNKRCSRAMGLSQDMRISALHSWIKNLLLRSEILALIEVNDLENIFSNLANDDFNELMFLYIFGCNEMKCLLNSLERTQRVTLRKLEWLFIRENQNFVEICHGQLPAGCLSNVKRLDVVGCGSMLKILPSHLVQSFQNLQRLMVESCELLVSVFEIERVNIAKEETELFSSLEKLTLIDLPRMTDIWKGDTQFVSLHNLKKVRVEECDELRQVFPANLGKKAAAEEMVLYRNRRYQIHIHATTSTSSPTPSLGNLVSITIRGCGKLRNLFTTSMVKSLVRLESLEVSSCPTLQEIIMDDEGEVGLQGASTKKITFPSLFSIKLCDLGSLTCFSSSGLHATVEFLALEALQIIDCPGMKTFGYGNQLTPKLLKGVEFGYCKYCWTGNLNHTIQQYVYNEKKIWEKQAMKSGISSGDYFL</sequence>
<dbReference type="InterPro" id="IPR057135">
    <property type="entry name" value="At4g27190-like_LRR"/>
</dbReference>
<evidence type="ECO:0000256" key="2">
    <source>
        <dbReference type="ARBA" id="ARBA00022821"/>
    </source>
</evidence>
<feature type="domain" description="Disease resistance protein At4g27190-like leucine-rich repeats" evidence="3">
    <location>
        <begin position="333"/>
        <end position="459"/>
    </location>
</feature>
<dbReference type="AlphaFoldDB" id="A0A067DD09"/>
<evidence type="ECO:0000256" key="1">
    <source>
        <dbReference type="ARBA" id="ARBA00022737"/>
    </source>
</evidence>
<dbReference type="PANTHER" id="PTHR33463">
    <property type="entry name" value="NB-ARC DOMAIN-CONTAINING PROTEIN-RELATED"/>
    <property type="match status" value="1"/>
</dbReference>
<feature type="domain" description="Disease resistance R13L4/SHOC-2-like LRR" evidence="4">
    <location>
        <begin position="59"/>
        <end position="270"/>
    </location>
</feature>
<name>A0A067DD09_CITSI</name>
<dbReference type="Pfam" id="PF23247">
    <property type="entry name" value="LRR_RPS2"/>
    <property type="match status" value="2"/>
</dbReference>
<feature type="domain" description="Disease resistance protein At4g27190-like leucine-rich repeats" evidence="3">
    <location>
        <begin position="482"/>
        <end position="597"/>
    </location>
</feature>
<dbReference type="InterPro" id="IPR032675">
    <property type="entry name" value="LRR_dom_sf"/>
</dbReference>
<organism evidence="5 6">
    <name type="scientific">Citrus sinensis</name>
    <name type="common">Sweet orange</name>
    <name type="synonym">Citrus aurantium var. sinensis</name>
    <dbReference type="NCBI Taxonomy" id="2711"/>
    <lineage>
        <taxon>Eukaryota</taxon>
        <taxon>Viridiplantae</taxon>
        <taxon>Streptophyta</taxon>
        <taxon>Embryophyta</taxon>
        <taxon>Tracheophyta</taxon>
        <taxon>Spermatophyta</taxon>
        <taxon>Magnoliopsida</taxon>
        <taxon>eudicotyledons</taxon>
        <taxon>Gunneridae</taxon>
        <taxon>Pentapetalae</taxon>
        <taxon>rosids</taxon>
        <taxon>malvids</taxon>
        <taxon>Sapindales</taxon>
        <taxon>Rutaceae</taxon>
        <taxon>Aurantioideae</taxon>
        <taxon>Citrus</taxon>
    </lineage>
</organism>
<evidence type="ECO:0000259" key="3">
    <source>
        <dbReference type="Pfam" id="PF23247"/>
    </source>
</evidence>
<evidence type="ECO:0000313" key="6">
    <source>
        <dbReference type="Proteomes" id="UP000027120"/>
    </source>
</evidence>
<keyword evidence="1" id="KW-0677">Repeat</keyword>
<protein>
    <submittedName>
        <fullName evidence="5">Uncharacterized protein</fullName>
    </submittedName>
</protein>
<keyword evidence="6" id="KW-1185">Reference proteome</keyword>